<keyword evidence="3" id="KW-0274">FAD</keyword>
<dbReference type="GO" id="GO:0050031">
    <property type="term" value="F:L-pipecolate oxidase activity"/>
    <property type="evidence" value="ECO:0007669"/>
    <property type="project" value="TreeGrafter"/>
</dbReference>
<dbReference type="GO" id="GO:0004657">
    <property type="term" value="F:proline dehydrogenase activity"/>
    <property type="evidence" value="ECO:0007669"/>
    <property type="project" value="TreeGrafter"/>
</dbReference>
<evidence type="ECO:0000256" key="3">
    <source>
        <dbReference type="ARBA" id="ARBA00022827"/>
    </source>
</evidence>
<dbReference type="InterPro" id="IPR045170">
    <property type="entry name" value="MTOX"/>
</dbReference>
<keyword evidence="6" id="KW-1185">Reference proteome</keyword>
<reference evidence="5 6" key="1">
    <citation type="submission" date="2014-06" db="EMBL/GenBank/DDBJ databases">
        <title>The Genome of the Aflatoxigenic Filamentous Fungus Aspergillus nomius.</title>
        <authorList>
            <person name="Moore M.G."/>
            <person name="Shannon B.M."/>
            <person name="Brian M.M."/>
        </authorList>
    </citation>
    <scope>NUCLEOTIDE SEQUENCE [LARGE SCALE GENOMIC DNA]</scope>
    <source>
        <strain evidence="5 6">NRRL 13137</strain>
    </source>
</reference>
<evidence type="ECO:0000256" key="2">
    <source>
        <dbReference type="ARBA" id="ARBA00022630"/>
    </source>
</evidence>
<gene>
    <name evidence="5" type="ORF">ANOM_002685</name>
</gene>
<evidence type="ECO:0000256" key="4">
    <source>
        <dbReference type="ARBA" id="ARBA00023002"/>
    </source>
</evidence>
<organism evidence="5 6">
    <name type="scientific">Aspergillus nomiae NRRL (strain ATCC 15546 / NRRL 13137 / CBS 260.88 / M93)</name>
    <dbReference type="NCBI Taxonomy" id="1509407"/>
    <lineage>
        <taxon>Eukaryota</taxon>
        <taxon>Fungi</taxon>
        <taxon>Dikarya</taxon>
        <taxon>Ascomycota</taxon>
        <taxon>Pezizomycotina</taxon>
        <taxon>Eurotiomycetes</taxon>
        <taxon>Eurotiomycetidae</taxon>
        <taxon>Eurotiales</taxon>
        <taxon>Aspergillaceae</taxon>
        <taxon>Aspergillus</taxon>
        <taxon>Aspergillus subgen. Circumdati</taxon>
    </lineage>
</organism>
<dbReference type="GO" id="GO:0050660">
    <property type="term" value="F:flavin adenine dinucleotide binding"/>
    <property type="evidence" value="ECO:0007669"/>
    <property type="project" value="InterPro"/>
</dbReference>
<dbReference type="GO" id="GO:0008115">
    <property type="term" value="F:sarcosine oxidase activity"/>
    <property type="evidence" value="ECO:0007669"/>
    <property type="project" value="TreeGrafter"/>
</dbReference>
<accession>A0A0L1JAV1</accession>
<dbReference type="GeneID" id="26804489"/>
<evidence type="ECO:0000313" key="6">
    <source>
        <dbReference type="Proteomes" id="UP000037505"/>
    </source>
</evidence>
<comment type="caution">
    <text evidence="5">The sequence shown here is derived from an EMBL/GenBank/DDBJ whole genome shotgun (WGS) entry which is preliminary data.</text>
</comment>
<comment type="cofactor">
    <cofactor evidence="1">
        <name>FAD</name>
        <dbReference type="ChEBI" id="CHEBI:57692"/>
    </cofactor>
</comment>
<keyword evidence="2" id="KW-0285">Flavoprotein</keyword>
<evidence type="ECO:0000256" key="1">
    <source>
        <dbReference type="ARBA" id="ARBA00001974"/>
    </source>
</evidence>
<keyword evidence="4" id="KW-0560">Oxidoreductase</keyword>
<dbReference type="SUPFAM" id="SSF51905">
    <property type="entry name" value="FAD/NAD(P)-binding domain"/>
    <property type="match status" value="1"/>
</dbReference>
<name>A0A0L1JAV1_ASPN3</name>
<dbReference type="STRING" id="1509407.A0A0L1JAV1"/>
<dbReference type="PANTHER" id="PTHR10961">
    <property type="entry name" value="PEROXISOMAL SARCOSINE OXIDASE"/>
    <property type="match status" value="1"/>
</dbReference>
<dbReference type="Proteomes" id="UP000037505">
    <property type="component" value="Unassembled WGS sequence"/>
</dbReference>
<dbReference type="Gene3D" id="3.50.50.60">
    <property type="entry name" value="FAD/NAD(P)-binding domain"/>
    <property type="match status" value="1"/>
</dbReference>
<dbReference type="EMBL" id="JNOM01000050">
    <property type="protein sequence ID" value="KNG88538.1"/>
    <property type="molecule type" value="Genomic_DNA"/>
</dbReference>
<proteinExistence type="predicted"/>
<sequence>MGLITLSKKPVRKRDKILIVGSWLFGLTSALELRKRGYDHVTVFDRTLPPAPDGPIVDTSRLIRADCADPFYSKMAFEAMEQWEADWGK</sequence>
<dbReference type="PANTHER" id="PTHR10961:SF46">
    <property type="entry name" value="PEROXISOMAL SARCOSINE OXIDASE"/>
    <property type="match status" value="1"/>
</dbReference>
<dbReference type="InterPro" id="IPR036188">
    <property type="entry name" value="FAD/NAD-bd_sf"/>
</dbReference>
<dbReference type="AlphaFoldDB" id="A0A0L1JAV1"/>
<evidence type="ECO:0000313" key="5">
    <source>
        <dbReference type="EMBL" id="KNG88538.1"/>
    </source>
</evidence>
<protein>
    <submittedName>
        <fullName evidence="5">Uncharacterized protein</fullName>
    </submittedName>
</protein>
<dbReference type="RefSeq" id="XP_015409461.1">
    <property type="nucleotide sequence ID" value="XM_015547942.1"/>
</dbReference>